<dbReference type="Proteomes" id="UP001140453">
    <property type="component" value="Unassembled WGS sequence"/>
</dbReference>
<proteinExistence type="predicted"/>
<dbReference type="EMBL" id="JAPEVB010000001">
    <property type="protein sequence ID" value="KAJ4397698.1"/>
    <property type="molecule type" value="Genomic_DNA"/>
</dbReference>
<dbReference type="InterPro" id="IPR058940">
    <property type="entry name" value="mS26_fungi"/>
</dbReference>
<sequence>MPPPTRAPLRALALRTAPIATTTIPRTRHFHTTPCLSQNDVPIPPESPKFFSLPDLPQSDETKPPPVKGRLPVPRQIFTKRAHGAHKISPDFVNDTAPYSRAESVGEPPKSDKDAWKRLMAESRRTALGEGVTNLWRRKLARDKKAQSKSAANAKRNRDAGFAPERLDDVYTRGTVTQATLETKVVRDPDYVERQQESAARTAAIQAAKSEARKDAIQRLYVEASQFIVTEADLAARIDAVFTDDYFVKTGKSRGDMYAENWWASIGQPVTVAQKLAELKGRTRAMTEAYRPQSDKTTKRQKIVAGELTGGALSVQAEWEVREQDLSGKLGSN</sequence>
<dbReference type="AlphaFoldDB" id="A0A9W9D250"/>
<comment type="caution">
    <text evidence="2">The sequence shown here is derived from an EMBL/GenBank/DDBJ whole genome shotgun (WGS) entry which is preliminary data.</text>
</comment>
<feature type="region of interest" description="Disordered" evidence="1">
    <location>
        <begin position="141"/>
        <end position="163"/>
    </location>
</feature>
<feature type="region of interest" description="Disordered" evidence="1">
    <location>
        <begin position="33"/>
        <end position="72"/>
    </location>
</feature>
<keyword evidence="3" id="KW-1185">Reference proteome</keyword>
<dbReference type="Pfam" id="PF26163">
    <property type="entry name" value="mS26"/>
    <property type="match status" value="1"/>
</dbReference>
<evidence type="ECO:0000313" key="2">
    <source>
        <dbReference type="EMBL" id="KAJ4397698.1"/>
    </source>
</evidence>
<feature type="region of interest" description="Disordered" evidence="1">
    <location>
        <begin position="88"/>
        <end position="113"/>
    </location>
</feature>
<reference evidence="2" key="1">
    <citation type="submission" date="2022-10" db="EMBL/GenBank/DDBJ databases">
        <title>Tapping the CABI collections for fungal endophytes: first genome assemblies for Collariella, Neodidymelliopsis, Ascochyta clinopodiicola, Didymella pomorum, Didymosphaeria variabile, Neocosmospora piperis and Neocucurbitaria cava.</title>
        <authorList>
            <person name="Hill R."/>
        </authorList>
    </citation>
    <scope>NUCLEOTIDE SEQUENCE</scope>
    <source>
        <strain evidence="2">IMI 355082</strain>
    </source>
</reference>
<gene>
    <name evidence="2" type="ORF">N0V93_001932</name>
</gene>
<organism evidence="2 3">
    <name type="scientific">Gnomoniopsis smithogilvyi</name>
    <dbReference type="NCBI Taxonomy" id="1191159"/>
    <lineage>
        <taxon>Eukaryota</taxon>
        <taxon>Fungi</taxon>
        <taxon>Dikarya</taxon>
        <taxon>Ascomycota</taxon>
        <taxon>Pezizomycotina</taxon>
        <taxon>Sordariomycetes</taxon>
        <taxon>Sordariomycetidae</taxon>
        <taxon>Diaporthales</taxon>
        <taxon>Gnomoniaceae</taxon>
        <taxon>Gnomoniopsis</taxon>
    </lineage>
</organism>
<evidence type="ECO:0000313" key="3">
    <source>
        <dbReference type="Proteomes" id="UP001140453"/>
    </source>
</evidence>
<protein>
    <submittedName>
        <fullName evidence="2">Uncharacterized protein</fullName>
    </submittedName>
</protein>
<dbReference type="CDD" id="cd23703">
    <property type="entry name" value="mS26_PET12"/>
    <property type="match status" value="1"/>
</dbReference>
<accession>A0A9W9D250</accession>
<evidence type="ECO:0000256" key="1">
    <source>
        <dbReference type="SAM" id="MobiDB-lite"/>
    </source>
</evidence>
<dbReference type="OrthoDB" id="5223508at2759"/>
<name>A0A9W9D250_9PEZI</name>